<dbReference type="Gene3D" id="3.30.70.330">
    <property type="match status" value="1"/>
</dbReference>
<dbReference type="PANTHER" id="PTHR10693:SF20">
    <property type="entry name" value="AT27578P"/>
    <property type="match status" value="1"/>
</dbReference>
<dbReference type="SUPFAM" id="SSF54928">
    <property type="entry name" value="RNA-binding domain, RBD"/>
    <property type="match status" value="1"/>
</dbReference>
<evidence type="ECO:0000313" key="6">
    <source>
        <dbReference type="EMBL" id="PAV15130.1"/>
    </source>
</evidence>
<dbReference type="PROSITE" id="PS50177">
    <property type="entry name" value="NTF2_DOMAIN"/>
    <property type="match status" value="1"/>
</dbReference>
<feature type="domain" description="NTF2" evidence="5">
    <location>
        <begin position="24"/>
        <end position="140"/>
    </location>
</feature>
<proteinExistence type="predicted"/>
<dbReference type="PANTHER" id="PTHR10693">
    <property type="entry name" value="RAS GTPASE-ACTIVATING PROTEIN-BINDING PROTEIN"/>
    <property type="match status" value="1"/>
</dbReference>
<protein>
    <submittedName>
        <fullName evidence="6">Uncharacterized protein</fullName>
    </submittedName>
</protein>
<feature type="compositionally biased region" description="Low complexity" evidence="3">
    <location>
        <begin position="164"/>
        <end position="184"/>
    </location>
</feature>
<dbReference type="InterPro" id="IPR000504">
    <property type="entry name" value="RRM_dom"/>
</dbReference>
<name>A0A286U6E1_9AGAM</name>
<evidence type="ECO:0000259" key="5">
    <source>
        <dbReference type="PROSITE" id="PS50177"/>
    </source>
</evidence>
<dbReference type="Gene3D" id="3.10.450.50">
    <property type="match status" value="1"/>
</dbReference>
<evidence type="ECO:0000256" key="3">
    <source>
        <dbReference type="SAM" id="MobiDB-lite"/>
    </source>
</evidence>
<dbReference type="InterPro" id="IPR002075">
    <property type="entry name" value="NTF2_dom"/>
</dbReference>
<dbReference type="InterPro" id="IPR035979">
    <property type="entry name" value="RBD_domain_sf"/>
</dbReference>
<dbReference type="GO" id="GO:1990861">
    <property type="term" value="C:Ubp3-Bre5 deubiquitination complex"/>
    <property type="evidence" value="ECO:0007669"/>
    <property type="project" value="TreeGrafter"/>
</dbReference>
<dbReference type="CDD" id="cd00590">
    <property type="entry name" value="RRM_SF"/>
    <property type="match status" value="1"/>
</dbReference>
<dbReference type="GO" id="GO:0034517">
    <property type="term" value="P:ribophagy"/>
    <property type="evidence" value="ECO:0007669"/>
    <property type="project" value="TreeGrafter"/>
</dbReference>
<dbReference type="GO" id="GO:1990904">
    <property type="term" value="C:ribonucleoprotein complex"/>
    <property type="evidence" value="ECO:0007669"/>
    <property type="project" value="TreeGrafter"/>
</dbReference>
<dbReference type="Proteomes" id="UP000217199">
    <property type="component" value="Unassembled WGS sequence"/>
</dbReference>
<feature type="compositionally biased region" description="Acidic residues" evidence="3">
    <location>
        <begin position="148"/>
        <end position="163"/>
    </location>
</feature>
<evidence type="ECO:0000256" key="2">
    <source>
        <dbReference type="PROSITE-ProRule" id="PRU00176"/>
    </source>
</evidence>
<dbReference type="FunFam" id="3.10.450.50:FF:000003">
    <property type="entry name" value="Nuclear transport factor 2 family protein"/>
    <property type="match status" value="1"/>
</dbReference>
<dbReference type="GO" id="GO:0005829">
    <property type="term" value="C:cytosol"/>
    <property type="evidence" value="ECO:0007669"/>
    <property type="project" value="TreeGrafter"/>
</dbReference>
<dbReference type="GO" id="GO:0016579">
    <property type="term" value="P:protein deubiquitination"/>
    <property type="evidence" value="ECO:0007669"/>
    <property type="project" value="TreeGrafter"/>
</dbReference>
<organism evidence="6 7">
    <name type="scientific">Pyrrhoderma noxium</name>
    <dbReference type="NCBI Taxonomy" id="2282107"/>
    <lineage>
        <taxon>Eukaryota</taxon>
        <taxon>Fungi</taxon>
        <taxon>Dikarya</taxon>
        <taxon>Basidiomycota</taxon>
        <taxon>Agaricomycotina</taxon>
        <taxon>Agaricomycetes</taxon>
        <taxon>Hymenochaetales</taxon>
        <taxon>Hymenochaetaceae</taxon>
        <taxon>Pyrrhoderma</taxon>
    </lineage>
</organism>
<evidence type="ECO:0000256" key="1">
    <source>
        <dbReference type="ARBA" id="ARBA00022884"/>
    </source>
</evidence>
<dbReference type="SUPFAM" id="SSF54427">
    <property type="entry name" value="NTF2-like"/>
    <property type="match status" value="1"/>
</dbReference>
<gene>
    <name evidence="6" type="ORF">PNOK_0889100</name>
</gene>
<evidence type="ECO:0000259" key="4">
    <source>
        <dbReference type="PROSITE" id="PS50102"/>
    </source>
</evidence>
<dbReference type="AlphaFoldDB" id="A0A286U6E1"/>
<dbReference type="InterPro" id="IPR039539">
    <property type="entry name" value="Ras_GTPase_bind_prot"/>
</dbReference>
<feature type="domain" description="RRM" evidence="4">
    <location>
        <begin position="348"/>
        <end position="423"/>
    </location>
</feature>
<keyword evidence="1 2" id="KW-0694">RNA-binding</keyword>
<dbReference type="PROSITE" id="PS50102">
    <property type="entry name" value="RRM"/>
    <property type="match status" value="1"/>
</dbReference>
<reference evidence="6 7" key="1">
    <citation type="journal article" date="2017" name="Mol. Ecol.">
        <title>Comparative and population genomic landscape of Phellinus noxius: A hypervariable fungus causing root rot in trees.</title>
        <authorList>
            <person name="Chung C.L."/>
            <person name="Lee T.J."/>
            <person name="Akiba M."/>
            <person name="Lee H.H."/>
            <person name="Kuo T.H."/>
            <person name="Liu D."/>
            <person name="Ke H.M."/>
            <person name="Yokoi T."/>
            <person name="Roa M.B."/>
            <person name="Lu M.J."/>
            <person name="Chang Y.Y."/>
            <person name="Ann P.J."/>
            <person name="Tsai J.N."/>
            <person name="Chen C.Y."/>
            <person name="Tzean S.S."/>
            <person name="Ota Y."/>
            <person name="Hattori T."/>
            <person name="Sahashi N."/>
            <person name="Liou R.F."/>
            <person name="Kikuchi T."/>
            <person name="Tsai I.J."/>
        </authorList>
    </citation>
    <scope>NUCLEOTIDE SEQUENCE [LARGE SCALE GENOMIC DNA]</scope>
    <source>
        <strain evidence="6 7">FFPRI411160</strain>
    </source>
</reference>
<dbReference type="EMBL" id="NBII01000010">
    <property type="protein sequence ID" value="PAV15130.1"/>
    <property type="molecule type" value="Genomic_DNA"/>
</dbReference>
<dbReference type="InParanoid" id="A0A286U6E1"/>
<comment type="caution">
    <text evidence="6">The sequence shown here is derived from an EMBL/GenBank/DDBJ whole genome shotgun (WGS) entry which is preliminary data.</text>
</comment>
<keyword evidence="7" id="KW-1185">Reference proteome</keyword>
<feature type="region of interest" description="Disordered" evidence="3">
    <location>
        <begin position="421"/>
        <end position="461"/>
    </location>
</feature>
<feature type="compositionally biased region" description="Basic and acidic residues" evidence="3">
    <location>
        <begin position="421"/>
        <end position="431"/>
    </location>
</feature>
<dbReference type="Pfam" id="PF02136">
    <property type="entry name" value="NTF2"/>
    <property type="match status" value="1"/>
</dbReference>
<dbReference type="CDD" id="cd00780">
    <property type="entry name" value="NTF2"/>
    <property type="match status" value="1"/>
</dbReference>
<accession>A0A286U6E1</accession>
<dbReference type="InterPro" id="IPR012677">
    <property type="entry name" value="Nucleotide-bd_a/b_plait_sf"/>
</dbReference>
<dbReference type="InterPro" id="IPR032710">
    <property type="entry name" value="NTF2-like_dom_sf"/>
</dbReference>
<feature type="compositionally biased region" description="Polar residues" evidence="3">
    <location>
        <begin position="312"/>
        <end position="326"/>
    </location>
</feature>
<evidence type="ECO:0000313" key="7">
    <source>
        <dbReference type="Proteomes" id="UP000217199"/>
    </source>
</evidence>
<dbReference type="OrthoDB" id="339151at2759"/>
<dbReference type="STRING" id="2282107.A0A286U6E1"/>
<sequence length="461" mass="49894">MSSSPSPAPTTSGTIHQNVVPAEVGWQFVPQYYTFVNKYPNRLHCFYTKNSTFMHGLEGEDGRPCHGQQEIHQKILSLGFENCKVYIHSVDAQASAAGGIIIQVIGQMSNRGEAWRKFVQTFFLAEQPTGYFVLNDVFRFLKEESVEDEGVEGVEGEEQEEEVQPQPVEEPVEPEVPVVIAAAAEPEEPVREPTPEPEPAPVEEVAQPNGVHSEPEEVEEPVVEAAEPEPEPEPVQEPEPTPAPVSAQPSPQPAPAQPAPVQTQQAPQPPAPSLPKTWANLAAADSKKWGAAVAQESRGTSVVASIVPPPSRSATQTPISATTSNRGSHHGPKGGKNDHSGSSSSLQVFVKVQVLNGDLSEKEILAELQKHGKVVNHEFTNRNAVITYEEQESARKAISASQASNGFTLTNGDRKMRIFIEQRRERGDRPPQRGRGGPPQGDRGAPRGRGRARAIPSGRAA</sequence>
<feature type="compositionally biased region" description="Acidic residues" evidence="3">
    <location>
        <begin position="216"/>
        <end position="236"/>
    </location>
</feature>
<dbReference type="GO" id="GO:0003729">
    <property type="term" value="F:mRNA binding"/>
    <property type="evidence" value="ECO:0007669"/>
    <property type="project" value="TreeGrafter"/>
</dbReference>
<feature type="region of interest" description="Disordered" evidence="3">
    <location>
        <begin position="148"/>
        <end position="345"/>
    </location>
</feature>
<dbReference type="InterPro" id="IPR018222">
    <property type="entry name" value="Nuclear_transport_factor_2_euk"/>
</dbReference>